<reference evidence="2 4" key="1">
    <citation type="submission" date="2017-03" db="EMBL/GenBank/DDBJ databases">
        <title>Genome sequence of Clostridium chromiireducens DSM 23318.</title>
        <authorList>
            <person name="Poehlein A."/>
            <person name="Daniel R."/>
        </authorList>
    </citation>
    <scope>NUCLEOTIDE SEQUENCE [LARGE SCALE GENOMIC DNA]</scope>
    <source>
        <strain evidence="2 4">DSM 23318</strain>
    </source>
</reference>
<feature type="transmembrane region" description="Helical" evidence="1">
    <location>
        <begin position="21"/>
        <end position="42"/>
    </location>
</feature>
<protein>
    <submittedName>
        <fullName evidence="2">Uncharacterized protein</fullName>
    </submittedName>
</protein>
<keyword evidence="1" id="KW-0472">Membrane</keyword>
<dbReference type="STRING" id="225345.CLCHR_24300"/>
<dbReference type="EMBL" id="MZGT01000030">
    <property type="protein sequence ID" value="OPJ61450.1"/>
    <property type="molecule type" value="Genomic_DNA"/>
</dbReference>
<reference evidence="3 5" key="2">
    <citation type="submission" date="2018-08" db="EMBL/GenBank/DDBJ databases">
        <title>Genome of Clostridium chromiireducens C1, DSM12136.</title>
        <authorList>
            <person name="Xing M."/>
            <person name="Wei Y."/>
            <person name="Ang E.L."/>
            <person name="Zhao H."/>
            <person name="Zhang Y."/>
        </authorList>
    </citation>
    <scope>NUCLEOTIDE SEQUENCE [LARGE SCALE GENOMIC DNA]</scope>
    <source>
        <strain evidence="3 5">C1</strain>
    </source>
</reference>
<gene>
    <name evidence="2" type="ORF">CLCHR_24300</name>
    <name evidence="3" type="ORF">D2A34_16285</name>
</gene>
<evidence type="ECO:0000313" key="5">
    <source>
        <dbReference type="Proteomes" id="UP000265930"/>
    </source>
</evidence>
<keyword evidence="1" id="KW-1133">Transmembrane helix</keyword>
<proteinExistence type="predicted"/>
<organism evidence="2 4">
    <name type="scientific">Clostridium chromiireducens</name>
    <dbReference type="NCBI Taxonomy" id="225345"/>
    <lineage>
        <taxon>Bacteria</taxon>
        <taxon>Bacillati</taxon>
        <taxon>Bacillota</taxon>
        <taxon>Clostridia</taxon>
        <taxon>Eubacteriales</taxon>
        <taxon>Clostridiaceae</taxon>
        <taxon>Clostridium</taxon>
    </lineage>
</organism>
<dbReference type="EMBL" id="QXDJ01000004">
    <property type="protein sequence ID" value="RII33309.1"/>
    <property type="molecule type" value="Genomic_DNA"/>
</dbReference>
<evidence type="ECO:0000313" key="4">
    <source>
        <dbReference type="Proteomes" id="UP000191056"/>
    </source>
</evidence>
<dbReference type="Proteomes" id="UP000265930">
    <property type="component" value="Unassembled WGS sequence"/>
</dbReference>
<dbReference type="InterPro" id="IPR016977">
    <property type="entry name" value="ComGF"/>
</dbReference>
<comment type="caution">
    <text evidence="2">The sequence shown here is derived from an EMBL/GenBank/DDBJ whole genome shotgun (WGS) entry which is preliminary data.</text>
</comment>
<dbReference type="OrthoDB" id="1907871at2"/>
<dbReference type="AlphaFoldDB" id="A0A1V4INS9"/>
<evidence type="ECO:0000256" key="1">
    <source>
        <dbReference type="SAM" id="Phobius"/>
    </source>
</evidence>
<name>A0A1V4INS9_9CLOT</name>
<sequence>MKYKDNNKNRKTKAFTIIESLVYIFLTTVILLEGIDIFVSMYKNYIEITQLTIKYNNYQNFFINLDNIISEGGLQKIIVDKNYVTFSNDNKSNNLDKTIKSYDGKILVKYTRNNVTQTINTMLEDIDRLEIRKKGNLIYFRIYDKDGKEFIRCI</sequence>
<dbReference type="Pfam" id="PF15980">
    <property type="entry name" value="ComGF"/>
    <property type="match status" value="1"/>
</dbReference>
<evidence type="ECO:0000313" key="3">
    <source>
        <dbReference type="EMBL" id="RII33309.1"/>
    </source>
</evidence>
<keyword evidence="1" id="KW-0812">Transmembrane</keyword>
<evidence type="ECO:0000313" key="2">
    <source>
        <dbReference type="EMBL" id="OPJ61450.1"/>
    </source>
</evidence>
<accession>A0A1V4INS9</accession>
<keyword evidence="4" id="KW-1185">Reference proteome</keyword>
<dbReference type="Proteomes" id="UP000191056">
    <property type="component" value="Unassembled WGS sequence"/>
</dbReference>